<dbReference type="Proteomes" id="UP000024635">
    <property type="component" value="Unassembled WGS sequence"/>
</dbReference>
<accession>A0A016U0G5</accession>
<evidence type="ECO:0000256" key="6">
    <source>
        <dbReference type="ARBA" id="ARBA00023157"/>
    </source>
</evidence>
<dbReference type="AlphaFoldDB" id="A0A016U0G5"/>
<dbReference type="PANTHER" id="PTHR11567">
    <property type="entry name" value="ACID PHOSPHATASE-RELATED"/>
    <property type="match status" value="1"/>
</dbReference>
<dbReference type="CDD" id="cd07061">
    <property type="entry name" value="HP_HAP_like"/>
    <property type="match status" value="1"/>
</dbReference>
<evidence type="ECO:0000256" key="8">
    <source>
        <dbReference type="SAM" id="Phobius"/>
    </source>
</evidence>
<evidence type="ECO:0000256" key="2">
    <source>
        <dbReference type="ARBA" id="ARBA00005375"/>
    </source>
</evidence>
<keyword evidence="8" id="KW-0472">Membrane</keyword>
<keyword evidence="6" id="KW-1015">Disulfide bond</keyword>
<evidence type="ECO:0000313" key="9">
    <source>
        <dbReference type="EMBL" id="EYC08550.1"/>
    </source>
</evidence>
<dbReference type="InterPro" id="IPR029033">
    <property type="entry name" value="His_PPase_superfam"/>
</dbReference>
<feature type="transmembrane region" description="Helical" evidence="8">
    <location>
        <begin position="12"/>
        <end position="30"/>
    </location>
</feature>
<keyword evidence="4" id="KW-0732">Signal</keyword>
<gene>
    <name evidence="9" type="primary">Acey_s0065.g3608</name>
    <name evidence="9" type="synonym">Acey-acp-1</name>
    <name evidence="9" type="ORF">Y032_0065g3608</name>
</gene>
<proteinExistence type="inferred from homology"/>
<comment type="similarity">
    <text evidence="2">Belongs to the histidine acid phosphatase family.</text>
</comment>
<comment type="catalytic activity">
    <reaction evidence="1">
        <text>a phosphate monoester + H2O = an alcohol + phosphate</text>
        <dbReference type="Rhea" id="RHEA:15017"/>
        <dbReference type="ChEBI" id="CHEBI:15377"/>
        <dbReference type="ChEBI" id="CHEBI:30879"/>
        <dbReference type="ChEBI" id="CHEBI:43474"/>
        <dbReference type="ChEBI" id="CHEBI:67140"/>
        <dbReference type="EC" id="3.1.3.2"/>
    </reaction>
</comment>
<sequence>MIDRHCTSFLPLTFSFSIFFFTAASPYRAICVPRMLILVILLSAALVHVFCDQLVLVQLVFRHGDRAPMGGSTSPESEAYYFRGKEHLTNKGIDQARELGLSLKRRYADSGFFDARYIPSEVTFRSSASERCLMTASAVASAMFNQTESGQPTVVPIFTMPKDKDFVCVPRVQCPSVMREMMKLLGLNGPTWKMADMLSELFKQQSKRLNYTHTVGDRLNYFEPLFLEHESGLAVPQWFNDDARKEADHLLDLTIDFLAGVNSFHNIKWIHTRSGKLLSTILKNNQKAAEKSLASRKFLAFSTHDVTIAALLESMGIRKAALSPQGRPAFTAAVVFELWKRNDTQHYIRVLYRRGPGFDEYRDLTKAVEGCGQHEFCPMEVFSKSMQPFKHDHPDEICLSDVENDKNQKSRQMDEIQPVTILFMVSTVIFAVLSFGLLFLLLHRRSSMDYKVEAMRSTD</sequence>
<evidence type="ECO:0000256" key="4">
    <source>
        <dbReference type="ARBA" id="ARBA00022729"/>
    </source>
</evidence>
<dbReference type="InterPro" id="IPR000560">
    <property type="entry name" value="His_Pase_clade-2"/>
</dbReference>
<dbReference type="InterPro" id="IPR050645">
    <property type="entry name" value="Histidine_acid_phosphatase"/>
</dbReference>
<evidence type="ECO:0000256" key="1">
    <source>
        <dbReference type="ARBA" id="ARBA00000032"/>
    </source>
</evidence>
<feature type="transmembrane region" description="Helical" evidence="8">
    <location>
        <begin position="36"/>
        <end position="61"/>
    </location>
</feature>
<dbReference type="PANTHER" id="PTHR11567:SF211">
    <property type="entry name" value="PROSTATIC ACID PHOSPHATASE"/>
    <property type="match status" value="1"/>
</dbReference>
<keyword evidence="5" id="KW-0378">Hydrolase</keyword>
<feature type="transmembrane region" description="Helical" evidence="8">
    <location>
        <begin position="419"/>
        <end position="442"/>
    </location>
</feature>
<evidence type="ECO:0000256" key="7">
    <source>
        <dbReference type="ARBA" id="ARBA00023180"/>
    </source>
</evidence>
<dbReference type="EMBL" id="JARK01001401">
    <property type="protein sequence ID" value="EYC08550.1"/>
    <property type="molecule type" value="Genomic_DNA"/>
</dbReference>
<evidence type="ECO:0000256" key="3">
    <source>
        <dbReference type="ARBA" id="ARBA00012646"/>
    </source>
</evidence>
<reference evidence="10" key="1">
    <citation type="journal article" date="2015" name="Nat. Genet.">
        <title>The genome and transcriptome of the zoonotic hookworm Ancylostoma ceylanicum identify infection-specific gene families.</title>
        <authorList>
            <person name="Schwarz E.M."/>
            <person name="Hu Y."/>
            <person name="Antoshechkin I."/>
            <person name="Miller M.M."/>
            <person name="Sternberg P.W."/>
            <person name="Aroian R.V."/>
        </authorList>
    </citation>
    <scope>NUCLEOTIDE SEQUENCE</scope>
    <source>
        <strain evidence="10">HY135</strain>
    </source>
</reference>
<protein>
    <recommendedName>
        <fullName evidence="3">acid phosphatase</fullName>
        <ecNumber evidence="3">3.1.3.2</ecNumber>
    </recommendedName>
</protein>
<keyword evidence="8" id="KW-0812">Transmembrane</keyword>
<keyword evidence="10" id="KW-1185">Reference proteome</keyword>
<name>A0A016U0G5_9BILA</name>
<evidence type="ECO:0000256" key="5">
    <source>
        <dbReference type="ARBA" id="ARBA00022801"/>
    </source>
</evidence>
<organism evidence="9 10">
    <name type="scientific">Ancylostoma ceylanicum</name>
    <dbReference type="NCBI Taxonomy" id="53326"/>
    <lineage>
        <taxon>Eukaryota</taxon>
        <taxon>Metazoa</taxon>
        <taxon>Ecdysozoa</taxon>
        <taxon>Nematoda</taxon>
        <taxon>Chromadorea</taxon>
        <taxon>Rhabditida</taxon>
        <taxon>Rhabditina</taxon>
        <taxon>Rhabditomorpha</taxon>
        <taxon>Strongyloidea</taxon>
        <taxon>Ancylostomatidae</taxon>
        <taxon>Ancylostomatinae</taxon>
        <taxon>Ancylostoma</taxon>
    </lineage>
</organism>
<keyword evidence="8" id="KW-1133">Transmembrane helix</keyword>
<dbReference type="Pfam" id="PF00328">
    <property type="entry name" value="His_Phos_2"/>
    <property type="match status" value="1"/>
</dbReference>
<dbReference type="OrthoDB" id="10257284at2759"/>
<dbReference type="Gene3D" id="3.40.50.1240">
    <property type="entry name" value="Phosphoglycerate mutase-like"/>
    <property type="match status" value="1"/>
</dbReference>
<dbReference type="PROSITE" id="PS00616">
    <property type="entry name" value="HIS_ACID_PHOSPHAT_1"/>
    <property type="match status" value="1"/>
</dbReference>
<evidence type="ECO:0000313" key="10">
    <source>
        <dbReference type="Proteomes" id="UP000024635"/>
    </source>
</evidence>
<dbReference type="InterPro" id="IPR033379">
    <property type="entry name" value="Acid_Pase_AS"/>
</dbReference>
<dbReference type="STRING" id="53326.A0A016U0G5"/>
<dbReference type="GO" id="GO:0003993">
    <property type="term" value="F:acid phosphatase activity"/>
    <property type="evidence" value="ECO:0007669"/>
    <property type="project" value="UniProtKB-EC"/>
</dbReference>
<dbReference type="SUPFAM" id="SSF53254">
    <property type="entry name" value="Phosphoglycerate mutase-like"/>
    <property type="match status" value="1"/>
</dbReference>
<keyword evidence="7" id="KW-0325">Glycoprotein</keyword>
<dbReference type="EC" id="3.1.3.2" evidence="3"/>
<comment type="caution">
    <text evidence="9">The sequence shown here is derived from an EMBL/GenBank/DDBJ whole genome shotgun (WGS) entry which is preliminary data.</text>
</comment>